<accession>A0A833W9A5</accession>
<dbReference type="PANTHER" id="PTHR44170">
    <property type="entry name" value="PROTEIN SIDEKICK"/>
    <property type="match status" value="1"/>
</dbReference>
<evidence type="ECO:0000256" key="4">
    <source>
        <dbReference type="SAM" id="MobiDB-lite"/>
    </source>
</evidence>
<feature type="domain" description="Fibronectin type-III" evidence="7">
    <location>
        <begin position="923"/>
        <end position="1018"/>
    </location>
</feature>
<feature type="compositionally biased region" description="Polar residues" evidence="4">
    <location>
        <begin position="1094"/>
        <end position="1105"/>
    </location>
</feature>
<dbReference type="SMART" id="SM00409">
    <property type="entry name" value="IG"/>
    <property type="match status" value="3"/>
</dbReference>
<dbReference type="SMART" id="SM00060">
    <property type="entry name" value="FN3"/>
    <property type="match status" value="4"/>
</dbReference>
<evidence type="ECO:0000313" key="8">
    <source>
        <dbReference type="EMBL" id="KAF3428247.1"/>
    </source>
</evidence>
<dbReference type="Proteomes" id="UP000655588">
    <property type="component" value="Unassembled WGS sequence"/>
</dbReference>
<feature type="domain" description="Fibronectin type-III" evidence="7">
    <location>
        <begin position="544"/>
        <end position="639"/>
    </location>
</feature>
<feature type="region of interest" description="Disordered" evidence="4">
    <location>
        <begin position="1076"/>
        <end position="1105"/>
    </location>
</feature>
<reference evidence="8" key="1">
    <citation type="submission" date="2019-11" db="EMBL/GenBank/DDBJ databases">
        <title>The nuclear and mitochondrial genomes of Frieseomelitta varia - a highly eusocial stingless bee (Meliponini) with a permanently sterile worker caste.</title>
        <authorList>
            <person name="Freitas F.C.P."/>
            <person name="Lourenco A.P."/>
            <person name="Nunes F.M.F."/>
            <person name="Paschoal A.R."/>
            <person name="Abreu F.C.P."/>
            <person name="Barbin F.O."/>
            <person name="Bataglia L."/>
            <person name="Cardoso-Junior C.A.M."/>
            <person name="Cervoni M.S."/>
            <person name="Silva S.R."/>
            <person name="Dalarmi F."/>
            <person name="Del Lama M.A."/>
            <person name="Depintor T.S."/>
            <person name="Ferreira K.M."/>
            <person name="Goria P.S."/>
            <person name="Jaskot M.C."/>
            <person name="Lago D.C."/>
            <person name="Luna-Lucena D."/>
            <person name="Moda L.M."/>
            <person name="Nascimento L."/>
            <person name="Pedrino M."/>
            <person name="Rabico F.O."/>
            <person name="Sanches F.C."/>
            <person name="Santos D.E."/>
            <person name="Santos C.G."/>
            <person name="Vieira J."/>
            <person name="Lopes T.F."/>
            <person name="Barchuk A.R."/>
            <person name="Hartfelder K."/>
            <person name="Simoes Z.L.P."/>
            <person name="Bitondi M.M.G."/>
            <person name="Pinheiro D.G."/>
        </authorList>
    </citation>
    <scope>NUCLEOTIDE SEQUENCE</scope>
    <source>
        <strain evidence="8">USP_RPSP 00005682</strain>
        <tissue evidence="8">Whole individual</tissue>
    </source>
</reference>
<dbReference type="Gene3D" id="2.60.40.10">
    <property type="entry name" value="Immunoglobulins"/>
    <property type="match status" value="8"/>
</dbReference>
<evidence type="ECO:0000259" key="7">
    <source>
        <dbReference type="PROSITE" id="PS50853"/>
    </source>
</evidence>
<dbReference type="InterPro" id="IPR003599">
    <property type="entry name" value="Ig_sub"/>
</dbReference>
<dbReference type="InterPro" id="IPR003961">
    <property type="entry name" value="FN3_dom"/>
</dbReference>
<keyword evidence="2" id="KW-1015">Disulfide bond</keyword>
<dbReference type="SUPFAM" id="SSF48726">
    <property type="entry name" value="Immunoglobulin"/>
    <property type="match status" value="3"/>
</dbReference>
<feature type="transmembrane region" description="Helical" evidence="5">
    <location>
        <begin position="1040"/>
        <end position="1062"/>
    </location>
</feature>
<organism evidence="8 9">
    <name type="scientific">Frieseomelitta varia</name>
    <dbReference type="NCBI Taxonomy" id="561572"/>
    <lineage>
        <taxon>Eukaryota</taxon>
        <taxon>Metazoa</taxon>
        <taxon>Ecdysozoa</taxon>
        <taxon>Arthropoda</taxon>
        <taxon>Hexapoda</taxon>
        <taxon>Insecta</taxon>
        <taxon>Pterygota</taxon>
        <taxon>Neoptera</taxon>
        <taxon>Endopterygota</taxon>
        <taxon>Hymenoptera</taxon>
        <taxon>Apocrita</taxon>
        <taxon>Aculeata</taxon>
        <taxon>Apoidea</taxon>
        <taxon>Anthophila</taxon>
        <taxon>Apidae</taxon>
        <taxon>Frieseomelitta</taxon>
    </lineage>
</organism>
<evidence type="ECO:0000256" key="3">
    <source>
        <dbReference type="ARBA" id="ARBA00023319"/>
    </source>
</evidence>
<keyword evidence="9" id="KW-1185">Reference proteome</keyword>
<feature type="domain" description="Ig-like" evidence="6">
    <location>
        <begin position="330"/>
        <end position="421"/>
    </location>
</feature>
<dbReference type="PROSITE" id="PS50853">
    <property type="entry name" value="FN3"/>
    <property type="match status" value="4"/>
</dbReference>
<feature type="region of interest" description="Disordered" evidence="4">
    <location>
        <begin position="1017"/>
        <end position="1038"/>
    </location>
</feature>
<sequence length="1238" mass="137126">MVPSQSKAERGVRVRQTEQPKTLARRCQTCGDEFRREVYQIDGVFRLRFVSETSANECEYMAARVLLLSILFTEVLKPACAAGIKEIGTGLPNKNLSKSENFNISPTKGSGITLEIQPSGHVILGKKGITLTCISGSNQNISWLYNGAPAPPCGIARCTLLRNGSLHLHKMVQKFKEKNATTVNFKDYYKDEYRCVTRTNLGFLRSSPTFIHIAELAHVFKKSPEDVTAQEGEIARLSCLIDSIPFPPNITWQHNEKILLPNQSNLNSKYIMVPPGVLYIKATKLSDAGSYRCIVNNEFLKKTKKSKEAKLTVILRPEGNGSYIPPLLFPQISYNHWLLNGSNLSLVCAASGYPQPLIMWSFIPRYIDNHNVAQPRILLNSSIGISILSLVNVSASDAGIYVCSVKNFVTNNVEIQNITVDILIPPSFVKIPTNQVCPNGRTARFECQAQGLPVPKIYWLKDSLNITINGKVIGMPVCIIYSCINIFTGRRTIYIKESNKMELAISATVPSDSGIYQCVAVNSAGEIWAAGRLQVNTSRNSPAAPTSLKCRALSPVKIFISWEPPKSLSHSSIKAYTVHYSPVEGGKEEVSPPEPGNSTSVEVTKLLEPYTNYSFYIRVWNNYGPSDQSATILCSTAPSVPKGAPKVNVNILSSTKLNVSWEPLSKKESRGVVVQYKLQWRLHEHPSSRVLHLPADVESYVFSDLTPGAQYDLRVLARTKQGWPNMSESQLEWTTVIMPSVEPNQFIIKNVVDVQVLMVNASIVKMKWKINFKENNRIESEFDLWQIYYENQNGHKLATIFLPQNVTEYIFTNLDVNVSYTMGLCMINNVPMALEAIPVSPTSINVTWSLNGVHEVSSFELCYHAIHIVNSDGPKCSILNDTKANIDKLKPFTLYQFKVRAIQNNTFYSESVECYTNEDIPGKVEEVQWFLINNTKVRIAWKEPSNINGIIQNYFVIYTMDLMDSAATLRNVTVPGNKTSTTLPGLTPGKRYFVMVQATTKAGYGKPSDPIIIITGGSVKVPSPPDEQKPPQNTKPDQSLGVILGVSISIGFITICLCSIYCRKKCENARILRETAQSTKGRTSIRNGNRCCADQSSTSVSQQMNTRVTPNEIELAVLCPTSPITTNPHSDTKGGKSNGILESCVKEPLLPSWEINGEPKDIHISKNSQYKTIDNVVLNTQKQEQEPEQDLDGTQLTVVNCTLGSSNSSLNNNSGCPDGDTSLPKSMYISVPALGPNG</sequence>
<evidence type="ECO:0008006" key="10">
    <source>
        <dbReference type="Google" id="ProtNLM"/>
    </source>
</evidence>
<dbReference type="PROSITE" id="PS50835">
    <property type="entry name" value="IG_LIKE"/>
    <property type="match status" value="3"/>
</dbReference>
<keyword evidence="3" id="KW-0393">Immunoglobulin domain</keyword>
<dbReference type="InterPro" id="IPR013783">
    <property type="entry name" value="Ig-like_fold"/>
</dbReference>
<keyword evidence="5" id="KW-0472">Membrane</keyword>
<evidence type="ECO:0000256" key="5">
    <source>
        <dbReference type="SAM" id="Phobius"/>
    </source>
</evidence>
<evidence type="ECO:0000313" key="9">
    <source>
        <dbReference type="Proteomes" id="UP000655588"/>
    </source>
</evidence>
<dbReference type="Pfam" id="PF07679">
    <property type="entry name" value="I-set"/>
    <property type="match status" value="1"/>
</dbReference>
<protein>
    <recommendedName>
        <fullName evidence="10">Protogenin</fullName>
    </recommendedName>
</protein>
<dbReference type="Pfam" id="PF00041">
    <property type="entry name" value="fn3"/>
    <property type="match status" value="4"/>
</dbReference>
<dbReference type="GO" id="GO:0009653">
    <property type="term" value="P:anatomical structure morphogenesis"/>
    <property type="evidence" value="ECO:0007669"/>
    <property type="project" value="UniProtKB-ARBA"/>
</dbReference>
<dbReference type="FunFam" id="2.60.40.10:FF:000032">
    <property type="entry name" value="palladin isoform X1"/>
    <property type="match status" value="1"/>
</dbReference>
<dbReference type="InterPro" id="IPR003598">
    <property type="entry name" value="Ig_sub2"/>
</dbReference>
<keyword evidence="5" id="KW-0812">Transmembrane</keyword>
<dbReference type="InterPro" id="IPR007110">
    <property type="entry name" value="Ig-like_dom"/>
</dbReference>
<name>A0A833W9A5_9HYME</name>
<dbReference type="AlphaFoldDB" id="A0A833W9A5"/>
<feature type="domain" description="Fibronectin type-III" evidence="7">
    <location>
        <begin position="641"/>
        <end position="740"/>
    </location>
</feature>
<dbReference type="SMART" id="SM00408">
    <property type="entry name" value="IGc2"/>
    <property type="match status" value="3"/>
</dbReference>
<keyword evidence="1" id="KW-0677">Repeat</keyword>
<dbReference type="GO" id="GO:0098609">
    <property type="term" value="P:cell-cell adhesion"/>
    <property type="evidence" value="ECO:0007669"/>
    <property type="project" value="TreeGrafter"/>
</dbReference>
<feature type="domain" description="Ig-like" evidence="6">
    <location>
        <begin position="426"/>
        <end position="534"/>
    </location>
</feature>
<dbReference type="CDD" id="cd00063">
    <property type="entry name" value="FN3"/>
    <property type="match status" value="4"/>
</dbReference>
<dbReference type="EMBL" id="WNWW01000227">
    <property type="protein sequence ID" value="KAF3428247.1"/>
    <property type="molecule type" value="Genomic_DNA"/>
</dbReference>
<keyword evidence="5" id="KW-1133">Transmembrane helix</keyword>
<dbReference type="Pfam" id="PF13927">
    <property type="entry name" value="Ig_3"/>
    <property type="match status" value="2"/>
</dbReference>
<feature type="domain" description="Ig-like" evidence="6">
    <location>
        <begin position="208"/>
        <end position="312"/>
    </location>
</feature>
<dbReference type="InterPro" id="IPR013098">
    <property type="entry name" value="Ig_I-set"/>
</dbReference>
<gene>
    <name evidence="8" type="ORF">E2986_07939</name>
</gene>
<feature type="compositionally biased region" description="Polar residues" evidence="4">
    <location>
        <begin position="1076"/>
        <end position="1087"/>
    </location>
</feature>
<evidence type="ECO:0000259" key="6">
    <source>
        <dbReference type="PROSITE" id="PS50835"/>
    </source>
</evidence>
<dbReference type="SUPFAM" id="SSF49265">
    <property type="entry name" value="Fibronectin type III"/>
    <property type="match status" value="3"/>
</dbReference>
<dbReference type="InterPro" id="IPR036179">
    <property type="entry name" value="Ig-like_dom_sf"/>
</dbReference>
<feature type="domain" description="Fibronectin type-III" evidence="7">
    <location>
        <begin position="830"/>
        <end position="919"/>
    </location>
</feature>
<evidence type="ECO:0000256" key="1">
    <source>
        <dbReference type="ARBA" id="ARBA00022737"/>
    </source>
</evidence>
<comment type="caution">
    <text evidence="8">The sequence shown here is derived from an EMBL/GenBank/DDBJ whole genome shotgun (WGS) entry which is preliminary data.</text>
</comment>
<evidence type="ECO:0000256" key="2">
    <source>
        <dbReference type="ARBA" id="ARBA00023157"/>
    </source>
</evidence>
<dbReference type="GO" id="GO:0030154">
    <property type="term" value="P:cell differentiation"/>
    <property type="evidence" value="ECO:0007669"/>
    <property type="project" value="UniProtKB-ARBA"/>
</dbReference>
<proteinExistence type="predicted"/>
<dbReference type="InterPro" id="IPR036116">
    <property type="entry name" value="FN3_sf"/>
</dbReference>
<dbReference type="PANTHER" id="PTHR44170:SF59">
    <property type="entry name" value="PROTOGENIN-LIKE"/>
    <property type="match status" value="1"/>
</dbReference>